<keyword evidence="2" id="KW-0732">Signal</keyword>
<dbReference type="Proteomes" id="UP000013827">
    <property type="component" value="Unassembled WGS sequence"/>
</dbReference>
<sequence>MATHSGLAVGPSRGRTVRSPLHLSIPSTSRAVLALLFALTTVQAVPVNPEAKPAAPEKPERDGAGKLPRIITDAKLVLAPFNTTRLAQMLGDAEKLAAGLNKTMIATERYVKLATKSPDPLARDQAQRQTHSRLAVLLDKLKKTWASFSPMKTSAVTGETKPTSLTTAVKEAATLPAAGTPESVIPAVKKTQQSMAETRTLVKMLSKGTGAKNPAPGRRRGLSASQVSV</sequence>
<feature type="region of interest" description="Disordered" evidence="1">
    <location>
        <begin position="205"/>
        <end position="229"/>
    </location>
</feature>
<name>A0A0D3KIU9_EMIH1</name>
<proteinExistence type="predicted"/>
<dbReference type="GeneID" id="17280955"/>
<dbReference type="KEGG" id="ehx:EMIHUDRAFT_227479"/>
<feature type="signal peptide" evidence="2">
    <location>
        <begin position="1"/>
        <end position="44"/>
    </location>
</feature>
<dbReference type="EnsemblProtists" id="EOD35684">
    <property type="protein sequence ID" value="EOD35684"/>
    <property type="gene ID" value="EMIHUDRAFT_227479"/>
</dbReference>
<evidence type="ECO:0000256" key="1">
    <source>
        <dbReference type="SAM" id="MobiDB-lite"/>
    </source>
</evidence>
<feature type="chain" id="PRO_5044291835" evidence="2">
    <location>
        <begin position="45"/>
        <end position="229"/>
    </location>
</feature>
<evidence type="ECO:0000313" key="4">
    <source>
        <dbReference type="Proteomes" id="UP000013827"/>
    </source>
</evidence>
<organism evidence="3 4">
    <name type="scientific">Emiliania huxleyi (strain CCMP1516)</name>
    <dbReference type="NCBI Taxonomy" id="280463"/>
    <lineage>
        <taxon>Eukaryota</taxon>
        <taxon>Haptista</taxon>
        <taxon>Haptophyta</taxon>
        <taxon>Prymnesiophyceae</taxon>
        <taxon>Isochrysidales</taxon>
        <taxon>Noelaerhabdaceae</taxon>
        <taxon>Emiliania</taxon>
    </lineage>
</organism>
<dbReference type="RefSeq" id="XP_005788113.1">
    <property type="nucleotide sequence ID" value="XM_005788056.1"/>
</dbReference>
<protein>
    <submittedName>
        <fullName evidence="3">Uncharacterized protein</fullName>
    </submittedName>
</protein>
<dbReference type="HOGENOM" id="CLU_1211734_0_0_1"/>
<reference evidence="3" key="2">
    <citation type="submission" date="2024-10" db="UniProtKB">
        <authorList>
            <consortium name="EnsemblProtists"/>
        </authorList>
    </citation>
    <scope>IDENTIFICATION</scope>
</reference>
<dbReference type="PaxDb" id="2903-EOD35684"/>
<dbReference type="AlphaFoldDB" id="A0A0D3KIU9"/>
<evidence type="ECO:0000313" key="3">
    <source>
        <dbReference type="EnsemblProtists" id="EOD35684"/>
    </source>
</evidence>
<evidence type="ECO:0000256" key="2">
    <source>
        <dbReference type="SAM" id="SignalP"/>
    </source>
</evidence>
<reference evidence="4" key="1">
    <citation type="journal article" date="2013" name="Nature">
        <title>Pan genome of the phytoplankton Emiliania underpins its global distribution.</title>
        <authorList>
            <person name="Read B.A."/>
            <person name="Kegel J."/>
            <person name="Klute M.J."/>
            <person name="Kuo A."/>
            <person name="Lefebvre S.C."/>
            <person name="Maumus F."/>
            <person name="Mayer C."/>
            <person name="Miller J."/>
            <person name="Monier A."/>
            <person name="Salamov A."/>
            <person name="Young J."/>
            <person name="Aguilar M."/>
            <person name="Claverie J.M."/>
            <person name="Frickenhaus S."/>
            <person name="Gonzalez K."/>
            <person name="Herman E.K."/>
            <person name="Lin Y.C."/>
            <person name="Napier J."/>
            <person name="Ogata H."/>
            <person name="Sarno A.F."/>
            <person name="Shmutz J."/>
            <person name="Schroeder D."/>
            <person name="de Vargas C."/>
            <person name="Verret F."/>
            <person name="von Dassow P."/>
            <person name="Valentin K."/>
            <person name="Van de Peer Y."/>
            <person name="Wheeler G."/>
            <person name="Dacks J.B."/>
            <person name="Delwiche C.F."/>
            <person name="Dyhrman S.T."/>
            <person name="Glockner G."/>
            <person name="John U."/>
            <person name="Richards T."/>
            <person name="Worden A.Z."/>
            <person name="Zhang X."/>
            <person name="Grigoriev I.V."/>
            <person name="Allen A.E."/>
            <person name="Bidle K."/>
            <person name="Borodovsky M."/>
            <person name="Bowler C."/>
            <person name="Brownlee C."/>
            <person name="Cock J.M."/>
            <person name="Elias M."/>
            <person name="Gladyshev V.N."/>
            <person name="Groth M."/>
            <person name="Guda C."/>
            <person name="Hadaegh A."/>
            <person name="Iglesias-Rodriguez M.D."/>
            <person name="Jenkins J."/>
            <person name="Jones B.M."/>
            <person name="Lawson T."/>
            <person name="Leese F."/>
            <person name="Lindquist E."/>
            <person name="Lobanov A."/>
            <person name="Lomsadze A."/>
            <person name="Malik S.B."/>
            <person name="Marsh M.E."/>
            <person name="Mackinder L."/>
            <person name="Mock T."/>
            <person name="Mueller-Roeber B."/>
            <person name="Pagarete A."/>
            <person name="Parker M."/>
            <person name="Probert I."/>
            <person name="Quesneville H."/>
            <person name="Raines C."/>
            <person name="Rensing S.A."/>
            <person name="Riano-Pachon D.M."/>
            <person name="Richier S."/>
            <person name="Rokitta S."/>
            <person name="Shiraiwa Y."/>
            <person name="Soanes D.M."/>
            <person name="van der Giezen M."/>
            <person name="Wahlund T.M."/>
            <person name="Williams B."/>
            <person name="Wilson W."/>
            <person name="Wolfe G."/>
            <person name="Wurch L.L."/>
        </authorList>
    </citation>
    <scope>NUCLEOTIDE SEQUENCE</scope>
</reference>
<keyword evidence="4" id="KW-1185">Reference proteome</keyword>
<accession>A0A0D3KIU9</accession>